<dbReference type="RefSeq" id="WP_053907609.1">
    <property type="nucleotide sequence ID" value="NZ_CAWMUS010000010.1"/>
</dbReference>
<name>A0A0N0Z8H8_9GAMM</name>
<evidence type="ECO:0000313" key="3">
    <source>
        <dbReference type="Proteomes" id="UP000053226"/>
    </source>
</evidence>
<dbReference type="Proteomes" id="UP000053226">
    <property type="component" value="Unassembled WGS sequence"/>
</dbReference>
<proteinExistence type="predicted"/>
<keyword evidence="1" id="KW-0472">Membrane</keyword>
<feature type="transmembrane region" description="Helical" evidence="1">
    <location>
        <begin position="16"/>
        <end position="34"/>
    </location>
</feature>
<dbReference type="EMBL" id="LGAA01000010">
    <property type="protein sequence ID" value="KPD03419.1"/>
    <property type="molecule type" value="Genomic_DNA"/>
</dbReference>
<evidence type="ECO:0000256" key="1">
    <source>
        <dbReference type="SAM" id="Phobius"/>
    </source>
</evidence>
<dbReference type="GeneID" id="79718287"/>
<sequence length="86" mass="9354">MTIKASQRISIRSNSPGLWGVIAVVLLSIIYLMSQSGIDHLKIATVIAMLLTAVMLFNKSSRLFLILPAVLALAFSLLAFSVHLFP</sequence>
<dbReference type="InterPro" id="IPR009885">
    <property type="entry name" value="DUF1435"/>
</dbReference>
<evidence type="ECO:0008006" key="4">
    <source>
        <dbReference type="Google" id="ProtNLM"/>
    </source>
</evidence>
<protein>
    <recommendedName>
        <fullName evidence="4">Inner membrane protein</fullName>
    </recommendedName>
</protein>
<keyword evidence="3" id="KW-1185">Reference proteome</keyword>
<dbReference type="AlphaFoldDB" id="A0A0N0Z8H8"/>
<feature type="transmembrane region" description="Helical" evidence="1">
    <location>
        <begin position="40"/>
        <end position="57"/>
    </location>
</feature>
<comment type="caution">
    <text evidence="2">The sequence shown here is derived from an EMBL/GenBank/DDBJ whole genome shotgun (WGS) entry which is preliminary data.</text>
</comment>
<feature type="transmembrane region" description="Helical" evidence="1">
    <location>
        <begin position="64"/>
        <end position="85"/>
    </location>
</feature>
<accession>A0A0N0Z8H8</accession>
<keyword evidence="1" id="KW-0812">Transmembrane</keyword>
<keyword evidence="1" id="KW-1133">Transmembrane helix</keyword>
<dbReference type="OrthoDB" id="6455831at2"/>
<dbReference type="Pfam" id="PF07256">
    <property type="entry name" value="DUF1435"/>
    <property type="match status" value="1"/>
</dbReference>
<reference evidence="2 3" key="1">
    <citation type="submission" date="2015-07" db="EMBL/GenBank/DDBJ databases">
        <title>ATOL: Assembling a taxonomically balanced genome-scale reconstruction of the evolutionary history of the Enterobacteriaceae.</title>
        <authorList>
            <person name="Plunkett G.III."/>
            <person name="Neeno-Eckwall E.C."/>
            <person name="Glasner J.D."/>
            <person name="Perna N.T."/>
        </authorList>
    </citation>
    <scope>NUCLEOTIDE SEQUENCE [LARGE SCALE GENOMIC DNA]</scope>
    <source>
        <strain evidence="2 3">ATCC 35017</strain>
    </source>
</reference>
<organism evidence="2 3">
    <name type="scientific">Moellerella wisconsensis ATCC 35017</name>
    <dbReference type="NCBI Taxonomy" id="1354267"/>
    <lineage>
        <taxon>Bacteria</taxon>
        <taxon>Pseudomonadati</taxon>
        <taxon>Pseudomonadota</taxon>
        <taxon>Gammaproteobacteria</taxon>
        <taxon>Enterobacterales</taxon>
        <taxon>Morganellaceae</taxon>
        <taxon>Moellerella</taxon>
    </lineage>
</organism>
<gene>
    <name evidence="2" type="ORF">M992_1009</name>
</gene>
<evidence type="ECO:0000313" key="2">
    <source>
        <dbReference type="EMBL" id="KPD03419.1"/>
    </source>
</evidence>